<comment type="caution">
    <text evidence="1">The sequence shown here is derived from an EMBL/GenBank/DDBJ whole genome shotgun (WGS) entry which is preliminary data.</text>
</comment>
<dbReference type="EMBL" id="JARQZJ010000102">
    <property type="protein sequence ID" value="KAK9886826.1"/>
    <property type="molecule type" value="Genomic_DNA"/>
</dbReference>
<proteinExistence type="predicted"/>
<accession>A0AAW1UTI0</accession>
<name>A0AAW1UTI0_9CUCU</name>
<reference evidence="1 2" key="1">
    <citation type="submission" date="2023-03" db="EMBL/GenBank/DDBJ databases">
        <title>Genome insight into feeding habits of ladybird beetles.</title>
        <authorList>
            <person name="Li H.-S."/>
            <person name="Huang Y.-H."/>
            <person name="Pang H."/>
        </authorList>
    </citation>
    <scope>NUCLEOTIDE SEQUENCE [LARGE SCALE GENOMIC DNA]</scope>
    <source>
        <strain evidence="1">SYSU_2023b</strain>
        <tissue evidence="1">Whole body</tissue>
    </source>
</reference>
<dbReference type="AlphaFoldDB" id="A0AAW1UTI0"/>
<sequence>SSEFINLEDQCVQLLGLSARLSAAELRPLTERLLILSRFSSLSVEVVMEIQYVLVQL</sequence>
<organism evidence="1 2">
    <name type="scientific">Henosepilachna vigintioctopunctata</name>
    <dbReference type="NCBI Taxonomy" id="420089"/>
    <lineage>
        <taxon>Eukaryota</taxon>
        <taxon>Metazoa</taxon>
        <taxon>Ecdysozoa</taxon>
        <taxon>Arthropoda</taxon>
        <taxon>Hexapoda</taxon>
        <taxon>Insecta</taxon>
        <taxon>Pterygota</taxon>
        <taxon>Neoptera</taxon>
        <taxon>Endopterygota</taxon>
        <taxon>Coleoptera</taxon>
        <taxon>Polyphaga</taxon>
        <taxon>Cucujiformia</taxon>
        <taxon>Coccinelloidea</taxon>
        <taxon>Coccinellidae</taxon>
        <taxon>Epilachninae</taxon>
        <taxon>Epilachnini</taxon>
        <taxon>Henosepilachna</taxon>
    </lineage>
</organism>
<gene>
    <name evidence="1" type="ORF">WA026_018478</name>
</gene>
<evidence type="ECO:0000313" key="1">
    <source>
        <dbReference type="EMBL" id="KAK9886826.1"/>
    </source>
</evidence>
<keyword evidence="2" id="KW-1185">Reference proteome</keyword>
<evidence type="ECO:0000313" key="2">
    <source>
        <dbReference type="Proteomes" id="UP001431783"/>
    </source>
</evidence>
<protein>
    <submittedName>
        <fullName evidence="1">Uncharacterized protein</fullName>
    </submittedName>
</protein>
<feature type="non-terminal residue" evidence="1">
    <location>
        <position position="1"/>
    </location>
</feature>
<dbReference type="Proteomes" id="UP001431783">
    <property type="component" value="Unassembled WGS sequence"/>
</dbReference>